<dbReference type="AlphaFoldDB" id="A0A444X498"/>
<protein>
    <submittedName>
        <fullName evidence="1">Uncharacterized protein</fullName>
    </submittedName>
</protein>
<accession>A0A444X498</accession>
<comment type="caution">
    <text evidence="1">The sequence shown here is derived from an EMBL/GenBank/DDBJ whole genome shotgun (WGS) entry which is preliminary data.</text>
</comment>
<reference evidence="1 2" key="1">
    <citation type="submission" date="2019-01" db="EMBL/GenBank/DDBJ databases">
        <title>Sequencing of cultivated peanut Arachis hypogaea provides insights into genome evolution and oil improvement.</title>
        <authorList>
            <person name="Chen X."/>
        </authorList>
    </citation>
    <scope>NUCLEOTIDE SEQUENCE [LARGE SCALE GENOMIC DNA]</scope>
    <source>
        <strain evidence="2">cv. Fuhuasheng</strain>
        <tissue evidence="1">Leaves</tissue>
    </source>
</reference>
<evidence type="ECO:0000313" key="2">
    <source>
        <dbReference type="Proteomes" id="UP000289738"/>
    </source>
</evidence>
<organism evidence="1 2">
    <name type="scientific">Arachis hypogaea</name>
    <name type="common">Peanut</name>
    <dbReference type="NCBI Taxonomy" id="3818"/>
    <lineage>
        <taxon>Eukaryota</taxon>
        <taxon>Viridiplantae</taxon>
        <taxon>Streptophyta</taxon>
        <taxon>Embryophyta</taxon>
        <taxon>Tracheophyta</taxon>
        <taxon>Spermatophyta</taxon>
        <taxon>Magnoliopsida</taxon>
        <taxon>eudicotyledons</taxon>
        <taxon>Gunneridae</taxon>
        <taxon>Pentapetalae</taxon>
        <taxon>rosids</taxon>
        <taxon>fabids</taxon>
        <taxon>Fabales</taxon>
        <taxon>Fabaceae</taxon>
        <taxon>Papilionoideae</taxon>
        <taxon>50 kb inversion clade</taxon>
        <taxon>dalbergioids sensu lato</taxon>
        <taxon>Dalbergieae</taxon>
        <taxon>Pterocarpus clade</taxon>
        <taxon>Arachis</taxon>
    </lineage>
</organism>
<dbReference type="Proteomes" id="UP000289738">
    <property type="component" value="Chromosome B10"/>
</dbReference>
<gene>
    <name evidence="1" type="ORF">Ahy_B10g103856</name>
</gene>
<dbReference type="EMBL" id="SDMP01000020">
    <property type="protein sequence ID" value="RYQ84490.1"/>
    <property type="molecule type" value="Genomic_DNA"/>
</dbReference>
<evidence type="ECO:0000313" key="1">
    <source>
        <dbReference type="EMBL" id="RYQ84490.1"/>
    </source>
</evidence>
<proteinExistence type="predicted"/>
<keyword evidence="2" id="KW-1185">Reference proteome</keyword>
<sequence length="103" mass="11615">MSSTPGSNLAHQLTSSAYLMSWFNSLLVLTKTKEYRLKESFLFLERGKGISTQVTQELARGISPSNQETISTRVVEEETKPIRKPSVALQFDGLHCFETFVMN</sequence>
<name>A0A444X498_ARAHY</name>